<dbReference type="AlphaFoldDB" id="A0A370QPV8"/>
<dbReference type="Pfam" id="PF12084">
    <property type="entry name" value="DUF3561"/>
    <property type="match status" value="1"/>
</dbReference>
<organism evidence="2 3">
    <name type="scientific">Enterobacillus tribolii</name>
    <dbReference type="NCBI Taxonomy" id="1487935"/>
    <lineage>
        <taxon>Bacteria</taxon>
        <taxon>Pseudomonadati</taxon>
        <taxon>Pseudomonadota</taxon>
        <taxon>Gammaproteobacteria</taxon>
        <taxon>Enterobacterales</taxon>
        <taxon>Hafniaceae</taxon>
        <taxon>Enterobacillus</taxon>
    </lineage>
</organism>
<dbReference type="OrthoDB" id="6414990at2"/>
<evidence type="ECO:0000256" key="1">
    <source>
        <dbReference type="SAM" id="Phobius"/>
    </source>
</evidence>
<keyword evidence="3" id="KW-1185">Reference proteome</keyword>
<evidence type="ECO:0000313" key="2">
    <source>
        <dbReference type="EMBL" id="RDK90802.1"/>
    </source>
</evidence>
<name>A0A370QPV8_9GAMM</name>
<proteinExistence type="predicted"/>
<sequence>MLLNAANIPSDKTRQPEREESSYAFTGGVLGFCFYWLAFVIPFFVYGLNTPFFLLYTWPFFLALMPVSVLIGIAIHRLVSGRLWLSVMLTGSLVVLLFWQVFLMLTGW</sequence>
<feature type="transmembrane region" description="Helical" evidence="1">
    <location>
        <begin position="52"/>
        <end position="76"/>
    </location>
</feature>
<gene>
    <name evidence="2" type="ORF">C8D90_10582</name>
</gene>
<accession>A0A370QPV8</accession>
<dbReference type="NCBIfam" id="NF008001">
    <property type="entry name" value="PRK10726.1"/>
    <property type="match status" value="1"/>
</dbReference>
<feature type="transmembrane region" description="Helical" evidence="1">
    <location>
        <begin position="21"/>
        <end position="46"/>
    </location>
</feature>
<dbReference type="EMBL" id="QRAP01000005">
    <property type="protein sequence ID" value="RDK90802.1"/>
    <property type="molecule type" value="Genomic_DNA"/>
</dbReference>
<evidence type="ECO:0000313" key="3">
    <source>
        <dbReference type="Proteomes" id="UP000254848"/>
    </source>
</evidence>
<keyword evidence="1" id="KW-1133">Transmembrane helix</keyword>
<dbReference type="Proteomes" id="UP000254848">
    <property type="component" value="Unassembled WGS sequence"/>
</dbReference>
<protein>
    <submittedName>
        <fullName evidence="2">Uncharacterized protein DUF3561</fullName>
    </submittedName>
</protein>
<keyword evidence="1" id="KW-0472">Membrane</keyword>
<comment type="caution">
    <text evidence="2">The sequence shown here is derived from an EMBL/GenBank/DDBJ whole genome shotgun (WGS) entry which is preliminary data.</text>
</comment>
<keyword evidence="1" id="KW-0812">Transmembrane</keyword>
<feature type="transmembrane region" description="Helical" evidence="1">
    <location>
        <begin position="83"/>
        <end position="105"/>
    </location>
</feature>
<reference evidence="2 3" key="1">
    <citation type="submission" date="2018-07" db="EMBL/GenBank/DDBJ databases">
        <title>Genomic Encyclopedia of Type Strains, Phase IV (KMG-IV): sequencing the most valuable type-strain genomes for metagenomic binning, comparative biology and taxonomic classification.</title>
        <authorList>
            <person name="Goeker M."/>
        </authorList>
    </citation>
    <scope>NUCLEOTIDE SEQUENCE [LARGE SCALE GENOMIC DNA]</scope>
    <source>
        <strain evidence="2 3">DSM 103736</strain>
    </source>
</reference>
<dbReference type="InterPro" id="IPR022721">
    <property type="entry name" value="DUF3561"/>
</dbReference>